<evidence type="ECO:0000313" key="2">
    <source>
        <dbReference type="EMBL" id="MXP10984.1"/>
    </source>
</evidence>
<comment type="caution">
    <text evidence="2">The sequence shown here is derived from an EMBL/GenBank/DDBJ whole genome shotgun (WGS) entry which is preliminary data.</text>
</comment>
<sequence>MKHALIPGFLLLASACSGVPFAAAAPAQEAPARTGLTYPDLVGLAESSPIVIEVQPTRAIALEPERAPGVAPGMVRLYVEADTVRLLGSRAPIGAQVKYLVDLPRDAKGKPPRLEKTSQLLFARPVPQRPGELQLVAPDAQFPAADPMLVPAVIAVLQELASENAPPGITGVRESIHVPGNLAGEGETQIFLEAGGAPAAITVRRRPGQPTRWGVSFNELVADVNNPPRRDTLAWYRLACALPASLPRGADLSGNREASQKAAEDYRFVIDELGPCNRTR</sequence>
<feature type="chain" id="PRO_5026100933" evidence="1">
    <location>
        <begin position="23"/>
        <end position="280"/>
    </location>
</feature>
<protein>
    <submittedName>
        <fullName evidence="2">Uncharacterized protein</fullName>
    </submittedName>
</protein>
<reference evidence="2 3" key="1">
    <citation type="submission" date="2019-12" db="EMBL/GenBank/DDBJ databases">
        <title>Genomic-based taxomic classification of the family Erythrobacteraceae.</title>
        <authorList>
            <person name="Xu L."/>
        </authorList>
    </citation>
    <scope>NUCLEOTIDE SEQUENCE [LARGE SCALE GENOMIC DNA]</scope>
    <source>
        <strain evidence="2 3">LMG 29519</strain>
    </source>
</reference>
<proteinExistence type="predicted"/>
<keyword evidence="3" id="KW-1185">Reference proteome</keyword>
<evidence type="ECO:0000256" key="1">
    <source>
        <dbReference type="SAM" id="SignalP"/>
    </source>
</evidence>
<dbReference type="RefSeq" id="WP_160617561.1">
    <property type="nucleotide sequence ID" value="NZ_WTYR01000001.1"/>
</dbReference>
<keyword evidence="1" id="KW-0732">Signal</keyword>
<dbReference type="OrthoDB" id="7406594at2"/>
<name>A0A6I4U6F0_9SPHN</name>
<accession>A0A6I4U6F0</accession>
<dbReference type="Proteomes" id="UP000429229">
    <property type="component" value="Unassembled WGS sequence"/>
</dbReference>
<dbReference type="EMBL" id="WTYR01000001">
    <property type="protein sequence ID" value="MXP10984.1"/>
    <property type="molecule type" value="Genomic_DNA"/>
</dbReference>
<dbReference type="PROSITE" id="PS51257">
    <property type="entry name" value="PROKAR_LIPOPROTEIN"/>
    <property type="match status" value="1"/>
</dbReference>
<evidence type="ECO:0000313" key="3">
    <source>
        <dbReference type="Proteomes" id="UP000429229"/>
    </source>
</evidence>
<gene>
    <name evidence="2" type="ORF">GRI68_12420</name>
</gene>
<dbReference type="AlphaFoldDB" id="A0A6I4U6F0"/>
<organism evidence="2 3">
    <name type="scientific">Alteriqipengyuania halimionae</name>
    <dbReference type="NCBI Taxonomy" id="1926630"/>
    <lineage>
        <taxon>Bacteria</taxon>
        <taxon>Pseudomonadati</taxon>
        <taxon>Pseudomonadota</taxon>
        <taxon>Alphaproteobacteria</taxon>
        <taxon>Sphingomonadales</taxon>
        <taxon>Erythrobacteraceae</taxon>
        <taxon>Alteriqipengyuania</taxon>
    </lineage>
</organism>
<feature type="signal peptide" evidence="1">
    <location>
        <begin position="1"/>
        <end position="22"/>
    </location>
</feature>